<dbReference type="Proteomes" id="UP000824469">
    <property type="component" value="Unassembled WGS sequence"/>
</dbReference>
<reference evidence="1 2" key="1">
    <citation type="journal article" date="2021" name="Nat. Plants">
        <title>The Taxus genome provides insights into paclitaxel biosynthesis.</title>
        <authorList>
            <person name="Xiong X."/>
            <person name="Gou J."/>
            <person name="Liao Q."/>
            <person name="Li Y."/>
            <person name="Zhou Q."/>
            <person name="Bi G."/>
            <person name="Li C."/>
            <person name="Du R."/>
            <person name="Wang X."/>
            <person name="Sun T."/>
            <person name="Guo L."/>
            <person name="Liang H."/>
            <person name="Lu P."/>
            <person name="Wu Y."/>
            <person name="Zhang Z."/>
            <person name="Ro D.K."/>
            <person name="Shang Y."/>
            <person name="Huang S."/>
            <person name="Yan J."/>
        </authorList>
    </citation>
    <scope>NUCLEOTIDE SEQUENCE [LARGE SCALE GENOMIC DNA]</scope>
    <source>
        <strain evidence="1">Ta-2019</strain>
    </source>
</reference>
<dbReference type="EMBL" id="JAHRHJ020000003">
    <property type="protein sequence ID" value="KAH9322492.1"/>
    <property type="molecule type" value="Genomic_DNA"/>
</dbReference>
<evidence type="ECO:0000313" key="1">
    <source>
        <dbReference type="EMBL" id="KAH9322492.1"/>
    </source>
</evidence>
<feature type="non-terminal residue" evidence="1">
    <location>
        <position position="77"/>
    </location>
</feature>
<accession>A0AA38LIU6</accession>
<evidence type="ECO:0000313" key="2">
    <source>
        <dbReference type="Proteomes" id="UP000824469"/>
    </source>
</evidence>
<protein>
    <submittedName>
        <fullName evidence="1">Uncharacterized protein</fullName>
    </submittedName>
</protein>
<sequence length="77" mass="7792">MVDVAGATDVADMEVRAGIGPSCETTRGKVDAGNTGLTGAGAEVGASVGGQIRACLISADLRNLEWTSGKDKTARRQ</sequence>
<comment type="caution">
    <text evidence="1">The sequence shown here is derived from an EMBL/GenBank/DDBJ whole genome shotgun (WGS) entry which is preliminary data.</text>
</comment>
<dbReference type="AlphaFoldDB" id="A0AA38LIU6"/>
<name>A0AA38LIU6_TAXCH</name>
<organism evidence="1 2">
    <name type="scientific">Taxus chinensis</name>
    <name type="common">Chinese yew</name>
    <name type="synonym">Taxus wallichiana var. chinensis</name>
    <dbReference type="NCBI Taxonomy" id="29808"/>
    <lineage>
        <taxon>Eukaryota</taxon>
        <taxon>Viridiplantae</taxon>
        <taxon>Streptophyta</taxon>
        <taxon>Embryophyta</taxon>
        <taxon>Tracheophyta</taxon>
        <taxon>Spermatophyta</taxon>
        <taxon>Pinopsida</taxon>
        <taxon>Pinidae</taxon>
        <taxon>Conifers II</taxon>
        <taxon>Cupressales</taxon>
        <taxon>Taxaceae</taxon>
        <taxon>Taxus</taxon>
    </lineage>
</organism>
<gene>
    <name evidence="1" type="ORF">KI387_017131</name>
</gene>
<proteinExistence type="predicted"/>
<keyword evidence="2" id="KW-1185">Reference proteome</keyword>